<sequence length="143" mass="16105">MNYVKANSRTIKMKLSKIDLSNIVAINHSQDKLGLLIDRGSEVEYLEIPAPRAAYQGLNQVANLANKISPLATPTLSDALNIPNQPKSVSYGASIEVDQLKKVVRVELSCELVYSLEESGDFEEEYDDFEDFDEDFHCEEQDY</sequence>
<protein>
    <submittedName>
        <fullName evidence="1">Uncharacterized protein</fullName>
    </submittedName>
</protein>
<dbReference type="eggNOG" id="ENOG5033JNM">
    <property type="taxonomic scope" value="Bacteria"/>
</dbReference>
<dbReference type="EMBL" id="CP002198">
    <property type="protein sequence ID" value="ADN15539.1"/>
    <property type="molecule type" value="Genomic_DNA"/>
</dbReference>
<dbReference type="Proteomes" id="UP000008206">
    <property type="component" value="Chromosome"/>
</dbReference>
<organism evidence="1 2">
    <name type="scientific">Gloeothece verrucosa (strain PCC 7822)</name>
    <name type="common">Cyanothece sp. (strain PCC 7822)</name>
    <dbReference type="NCBI Taxonomy" id="497965"/>
    <lineage>
        <taxon>Bacteria</taxon>
        <taxon>Bacillati</taxon>
        <taxon>Cyanobacteriota</taxon>
        <taxon>Cyanophyceae</taxon>
        <taxon>Oscillatoriophycideae</taxon>
        <taxon>Chroococcales</taxon>
        <taxon>Aphanothecaceae</taxon>
        <taxon>Gloeothece</taxon>
        <taxon>Gloeothece verrucosa</taxon>
    </lineage>
</organism>
<dbReference type="HOGENOM" id="CLU_150504_0_0_3"/>
<accession>E0UG38</accession>
<evidence type="ECO:0000313" key="1">
    <source>
        <dbReference type="EMBL" id="ADN15539.1"/>
    </source>
</evidence>
<gene>
    <name evidence="1" type="ordered locus">Cyan7822_3598</name>
</gene>
<evidence type="ECO:0000313" key="2">
    <source>
        <dbReference type="Proteomes" id="UP000008206"/>
    </source>
</evidence>
<dbReference type="STRING" id="497965.Cyan7822_3598"/>
<dbReference type="AlphaFoldDB" id="E0UG38"/>
<keyword evidence="2" id="KW-1185">Reference proteome</keyword>
<reference evidence="2" key="1">
    <citation type="journal article" date="2011" name="MBio">
        <title>Novel metabolic attributes of the genus Cyanothece, comprising a group of unicellular nitrogen-fixing Cyanobacteria.</title>
        <authorList>
            <person name="Bandyopadhyay A."/>
            <person name="Elvitigala T."/>
            <person name="Welsh E."/>
            <person name="Stockel J."/>
            <person name="Liberton M."/>
            <person name="Min H."/>
            <person name="Sherman L.A."/>
            <person name="Pakrasi H.B."/>
        </authorList>
    </citation>
    <scope>NUCLEOTIDE SEQUENCE [LARGE SCALE GENOMIC DNA]</scope>
    <source>
        <strain evidence="2">PCC 7822</strain>
    </source>
</reference>
<dbReference type="KEGG" id="cyj:Cyan7822_3598"/>
<name>E0UG38_GLOV7</name>
<proteinExistence type="predicted"/>